<comment type="caution">
    <text evidence="3">The sequence shown here is derived from an EMBL/GenBank/DDBJ whole genome shotgun (WGS) entry which is preliminary data.</text>
</comment>
<proteinExistence type="predicted"/>
<dbReference type="PANTHER" id="PTHR24189">
    <property type="entry name" value="MYOTROPHIN"/>
    <property type="match status" value="1"/>
</dbReference>
<dbReference type="EMBL" id="MFFM01000033">
    <property type="protein sequence ID" value="OGF12674.1"/>
    <property type="molecule type" value="Genomic_DNA"/>
</dbReference>
<dbReference type="SMART" id="SM00248">
    <property type="entry name" value="ANK"/>
    <property type="match status" value="3"/>
</dbReference>
<dbReference type="InterPro" id="IPR036770">
    <property type="entry name" value="Ankyrin_rpt-contain_sf"/>
</dbReference>
<keyword evidence="1" id="KW-0677">Repeat</keyword>
<evidence type="ECO:0000256" key="1">
    <source>
        <dbReference type="ARBA" id="ARBA00022737"/>
    </source>
</evidence>
<dbReference type="AlphaFoldDB" id="A0A1F5RE48"/>
<dbReference type="Proteomes" id="UP000177230">
    <property type="component" value="Unassembled WGS sequence"/>
</dbReference>
<dbReference type="Gene3D" id="1.25.40.20">
    <property type="entry name" value="Ankyrin repeat-containing domain"/>
    <property type="match status" value="1"/>
</dbReference>
<gene>
    <name evidence="3" type="ORF">A2024_00385</name>
</gene>
<sequence length="246" mass="28342">MILQGGDINLKDQKGHTPLFRLIRLLEHWRGDRRQYIEILKSLISCGASVNCVGGSGWYSEDGRAIMEGYTPLWLLVVYPCRDELSDMKMEVAKILLGAGADINTRLYDNSSLLAYAVNQRDIEFAQLLIIYGADPNEVVKGRKLSEIIGSRNEEIRKAQKLTDEAFDLIQNGHYSTAGRVLREAAQYETVLVKEMFDRIQNDYDSKIEYAVRFMEYHRDNQHQGISFKTGFEWTVKSLLYHTFFK</sequence>
<evidence type="ECO:0000256" key="2">
    <source>
        <dbReference type="ARBA" id="ARBA00023043"/>
    </source>
</evidence>
<organism evidence="3 4">
    <name type="scientific">Candidatus Edwardsbacteria bacterium GWF2_54_11</name>
    <dbReference type="NCBI Taxonomy" id="1817851"/>
    <lineage>
        <taxon>Bacteria</taxon>
        <taxon>Candidatus Edwardsiibacteriota</taxon>
    </lineage>
</organism>
<protein>
    <submittedName>
        <fullName evidence="3">Uncharacterized protein</fullName>
    </submittedName>
</protein>
<dbReference type="SUPFAM" id="SSF48403">
    <property type="entry name" value="Ankyrin repeat"/>
    <property type="match status" value="1"/>
</dbReference>
<accession>A0A1F5RE48</accession>
<dbReference type="InterPro" id="IPR050745">
    <property type="entry name" value="Multifunctional_regulatory"/>
</dbReference>
<keyword evidence="2" id="KW-0040">ANK repeat</keyword>
<name>A0A1F5RE48_9BACT</name>
<evidence type="ECO:0000313" key="4">
    <source>
        <dbReference type="Proteomes" id="UP000177230"/>
    </source>
</evidence>
<evidence type="ECO:0000313" key="3">
    <source>
        <dbReference type="EMBL" id="OGF12674.1"/>
    </source>
</evidence>
<reference evidence="3 4" key="1">
    <citation type="journal article" date="2016" name="Nat. Commun.">
        <title>Thousands of microbial genomes shed light on interconnected biogeochemical processes in an aquifer system.</title>
        <authorList>
            <person name="Anantharaman K."/>
            <person name="Brown C.T."/>
            <person name="Hug L.A."/>
            <person name="Sharon I."/>
            <person name="Castelle C.J."/>
            <person name="Probst A.J."/>
            <person name="Thomas B.C."/>
            <person name="Singh A."/>
            <person name="Wilkins M.J."/>
            <person name="Karaoz U."/>
            <person name="Brodie E.L."/>
            <person name="Williams K.H."/>
            <person name="Hubbard S.S."/>
            <person name="Banfield J.F."/>
        </authorList>
    </citation>
    <scope>NUCLEOTIDE SEQUENCE [LARGE SCALE GENOMIC DNA]</scope>
</reference>
<dbReference type="InterPro" id="IPR002110">
    <property type="entry name" value="Ankyrin_rpt"/>
</dbReference>